<comment type="caution">
    <text evidence="1">The sequence shown here is derived from an EMBL/GenBank/DDBJ whole genome shotgun (WGS) entry which is preliminary data.</text>
</comment>
<protein>
    <submittedName>
        <fullName evidence="1">UPF0301 protein ML0028</fullName>
    </submittedName>
</protein>
<name>A0A5A7PHH7_STRAF</name>
<dbReference type="AlphaFoldDB" id="A0A5A7PHH7"/>
<keyword evidence="2" id="KW-1185">Reference proteome</keyword>
<evidence type="ECO:0000313" key="2">
    <source>
        <dbReference type="Proteomes" id="UP000325081"/>
    </source>
</evidence>
<reference evidence="2" key="1">
    <citation type="journal article" date="2019" name="Curr. Biol.">
        <title>Genome Sequence of Striga asiatica Provides Insight into the Evolution of Plant Parasitism.</title>
        <authorList>
            <person name="Yoshida S."/>
            <person name="Kim S."/>
            <person name="Wafula E.K."/>
            <person name="Tanskanen J."/>
            <person name="Kim Y.M."/>
            <person name="Honaas L."/>
            <person name="Yang Z."/>
            <person name="Spallek T."/>
            <person name="Conn C.E."/>
            <person name="Ichihashi Y."/>
            <person name="Cheong K."/>
            <person name="Cui S."/>
            <person name="Der J.P."/>
            <person name="Gundlach H."/>
            <person name="Jiao Y."/>
            <person name="Hori C."/>
            <person name="Ishida J.K."/>
            <person name="Kasahara H."/>
            <person name="Kiba T."/>
            <person name="Kim M.S."/>
            <person name="Koo N."/>
            <person name="Laohavisit A."/>
            <person name="Lee Y.H."/>
            <person name="Lumba S."/>
            <person name="McCourt P."/>
            <person name="Mortimer J.C."/>
            <person name="Mutuku J.M."/>
            <person name="Nomura T."/>
            <person name="Sasaki-Sekimoto Y."/>
            <person name="Seto Y."/>
            <person name="Wang Y."/>
            <person name="Wakatake T."/>
            <person name="Sakakibara H."/>
            <person name="Demura T."/>
            <person name="Yamaguchi S."/>
            <person name="Yoneyama K."/>
            <person name="Manabe R.I."/>
            <person name="Nelson D.C."/>
            <person name="Schulman A.H."/>
            <person name="Timko M.P."/>
            <person name="dePamphilis C.W."/>
            <person name="Choi D."/>
            <person name="Shirasu K."/>
        </authorList>
    </citation>
    <scope>NUCLEOTIDE SEQUENCE [LARGE SCALE GENOMIC DNA]</scope>
    <source>
        <strain evidence="2">cv. UVA1</strain>
    </source>
</reference>
<organism evidence="1 2">
    <name type="scientific">Striga asiatica</name>
    <name type="common">Asiatic witchweed</name>
    <name type="synonym">Buchnera asiatica</name>
    <dbReference type="NCBI Taxonomy" id="4170"/>
    <lineage>
        <taxon>Eukaryota</taxon>
        <taxon>Viridiplantae</taxon>
        <taxon>Streptophyta</taxon>
        <taxon>Embryophyta</taxon>
        <taxon>Tracheophyta</taxon>
        <taxon>Spermatophyta</taxon>
        <taxon>Magnoliopsida</taxon>
        <taxon>eudicotyledons</taxon>
        <taxon>Gunneridae</taxon>
        <taxon>Pentapetalae</taxon>
        <taxon>asterids</taxon>
        <taxon>lamiids</taxon>
        <taxon>Lamiales</taxon>
        <taxon>Orobanchaceae</taxon>
        <taxon>Buchnereae</taxon>
        <taxon>Striga</taxon>
    </lineage>
</organism>
<dbReference type="Proteomes" id="UP000325081">
    <property type="component" value="Unassembled WGS sequence"/>
</dbReference>
<dbReference type="EMBL" id="BKCP01004550">
    <property type="protein sequence ID" value="GER32058.1"/>
    <property type="molecule type" value="Genomic_DNA"/>
</dbReference>
<sequence>MLRSNAALSDTHTRDILLSFKGKVYTTSATTTISLQNQRKNCIRTFCLTNYLPIILQDVLCSGLRVVLQRSGWTQDQLHENLSRYEYVLLIDLLKKKRKLDLFVKDKLEPPT</sequence>
<proteinExistence type="predicted"/>
<accession>A0A5A7PHH7</accession>
<evidence type="ECO:0000313" key="1">
    <source>
        <dbReference type="EMBL" id="GER32058.1"/>
    </source>
</evidence>
<gene>
    <name evidence="1" type="ORF">STAS_08115</name>
</gene>